<comment type="similarity">
    <text evidence="3">Belongs to the HARBI1 family.</text>
</comment>
<keyword evidence="6" id="KW-0378">Hydrolase</keyword>
<evidence type="ECO:0000313" key="10">
    <source>
        <dbReference type="EnsemblMetazoa" id="XP_050507429.1"/>
    </source>
</evidence>
<dbReference type="Pfam" id="PF26138">
    <property type="entry name" value="DUF8040"/>
    <property type="match status" value="1"/>
</dbReference>
<evidence type="ECO:0000256" key="4">
    <source>
        <dbReference type="ARBA" id="ARBA00022722"/>
    </source>
</evidence>
<evidence type="ECO:0000256" key="1">
    <source>
        <dbReference type="ARBA" id="ARBA00001968"/>
    </source>
</evidence>
<feature type="domain" description="DDE Tnp4" evidence="8">
    <location>
        <begin position="178"/>
        <end position="343"/>
    </location>
</feature>
<proteinExistence type="inferred from homology"/>
<dbReference type="Proteomes" id="UP001652700">
    <property type="component" value="Unplaced"/>
</dbReference>
<name>A0ABM5KB68_DIAVI</name>
<keyword evidence="5" id="KW-0479">Metal-binding</keyword>
<accession>A0ABM5KB68</accession>
<evidence type="ECO:0000256" key="7">
    <source>
        <dbReference type="ARBA" id="ARBA00023242"/>
    </source>
</evidence>
<sequence>MLFSSLVENMTSNESMLLLALLLRKKKRVRRTRKIHIHTMLASREEKGMYYTLFPELCAEEVNFFRYFRMSKSSFLELFNYIKEDIRGIDTKTKKCIPPEEKLVVTLSYLATGNSMTNLQYQFRISQPSISVIVRQVCDAIWKKVRPISFPDFNETFWLTTAKEFYERTNFPHCLGAIDGKQVRVIKPEASGSLYYNYKNYFSISLLAICDASYKFTFIDVGAYGKSSDSTVFKESTFYKKLEQNLLNIPAPQLSFHGFSEPMPFVFVGDEGFGLSTKILRPYGGKCLTIKKRVFNYRLSRARRYIECSFGILANKWRIFHRPLNVDITLCESIIKVCCVLHNFVRDRDGFHTEDTLKIDGLFDSTLVNEPSQKNATVLRDKFAEYFLSEAGAVPWQMDRI</sequence>
<dbReference type="PANTHER" id="PTHR22930:SF269">
    <property type="entry name" value="NUCLEASE HARBI1-LIKE PROTEIN"/>
    <property type="match status" value="1"/>
</dbReference>
<dbReference type="PANTHER" id="PTHR22930">
    <property type="match status" value="1"/>
</dbReference>
<keyword evidence="7" id="KW-0539">Nucleus</keyword>
<evidence type="ECO:0000256" key="5">
    <source>
        <dbReference type="ARBA" id="ARBA00022723"/>
    </source>
</evidence>
<keyword evidence="4" id="KW-0540">Nuclease</keyword>
<evidence type="ECO:0000256" key="3">
    <source>
        <dbReference type="ARBA" id="ARBA00006958"/>
    </source>
</evidence>
<dbReference type="Pfam" id="PF13359">
    <property type="entry name" value="DDE_Tnp_4"/>
    <property type="match status" value="1"/>
</dbReference>
<dbReference type="GeneID" id="126885043"/>
<dbReference type="InterPro" id="IPR058353">
    <property type="entry name" value="DUF8040"/>
</dbReference>
<reference evidence="10" key="1">
    <citation type="submission" date="2025-05" db="UniProtKB">
        <authorList>
            <consortium name="EnsemblMetazoa"/>
        </authorList>
    </citation>
    <scope>IDENTIFICATION</scope>
</reference>
<evidence type="ECO:0008006" key="12">
    <source>
        <dbReference type="Google" id="ProtNLM"/>
    </source>
</evidence>
<dbReference type="InterPro" id="IPR045249">
    <property type="entry name" value="HARBI1-like"/>
</dbReference>
<dbReference type="EnsemblMetazoa" id="XM_050651472.1">
    <property type="protein sequence ID" value="XP_050507429.1"/>
    <property type="gene ID" value="LOC126885043"/>
</dbReference>
<comment type="cofactor">
    <cofactor evidence="1">
        <name>a divalent metal cation</name>
        <dbReference type="ChEBI" id="CHEBI:60240"/>
    </cofactor>
</comment>
<evidence type="ECO:0000259" key="8">
    <source>
        <dbReference type="Pfam" id="PF13359"/>
    </source>
</evidence>
<evidence type="ECO:0000256" key="2">
    <source>
        <dbReference type="ARBA" id="ARBA00004123"/>
    </source>
</evidence>
<dbReference type="InterPro" id="IPR027806">
    <property type="entry name" value="HARBI1_dom"/>
</dbReference>
<keyword evidence="11" id="KW-1185">Reference proteome</keyword>
<evidence type="ECO:0000256" key="6">
    <source>
        <dbReference type="ARBA" id="ARBA00022801"/>
    </source>
</evidence>
<feature type="domain" description="DUF8040" evidence="9">
    <location>
        <begin position="59"/>
        <end position="142"/>
    </location>
</feature>
<evidence type="ECO:0000259" key="9">
    <source>
        <dbReference type="Pfam" id="PF26138"/>
    </source>
</evidence>
<comment type="subcellular location">
    <subcellularLocation>
        <location evidence="2">Nucleus</location>
    </subcellularLocation>
</comment>
<dbReference type="RefSeq" id="XP_050507429.1">
    <property type="nucleotide sequence ID" value="XM_050651472.1"/>
</dbReference>
<organism evidence="10 11">
    <name type="scientific">Diabrotica virgifera virgifera</name>
    <name type="common">western corn rootworm</name>
    <dbReference type="NCBI Taxonomy" id="50390"/>
    <lineage>
        <taxon>Eukaryota</taxon>
        <taxon>Metazoa</taxon>
        <taxon>Ecdysozoa</taxon>
        <taxon>Arthropoda</taxon>
        <taxon>Hexapoda</taxon>
        <taxon>Insecta</taxon>
        <taxon>Pterygota</taxon>
        <taxon>Neoptera</taxon>
        <taxon>Endopterygota</taxon>
        <taxon>Coleoptera</taxon>
        <taxon>Polyphaga</taxon>
        <taxon>Cucujiformia</taxon>
        <taxon>Chrysomeloidea</taxon>
        <taxon>Chrysomelidae</taxon>
        <taxon>Galerucinae</taxon>
        <taxon>Diabroticina</taxon>
        <taxon>Diabroticites</taxon>
        <taxon>Diabrotica</taxon>
    </lineage>
</organism>
<evidence type="ECO:0000313" key="11">
    <source>
        <dbReference type="Proteomes" id="UP001652700"/>
    </source>
</evidence>
<protein>
    <recommendedName>
        <fullName evidence="12">Protein ALP1-like</fullName>
    </recommendedName>
</protein>